<proteinExistence type="predicted"/>
<evidence type="ECO:0000313" key="1">
    <source>
        <dbReference type="EMBL" id="OPH36295.1"/>
    </source>
</evidence>
<organism evidence="2 4">
    <name type="scientific">Moraxella equi</name>
    <dbReference type="NCBI Taxonomy" id="60442"/>
    <lineage>
        <taxon>Bacteria</taxon>
        <taxon>Pseudomonadati</taxon>
        <taxon>Pseudomonadota</taxon>
        <taxon>Gammaproteobacteria</taxon>
        <taxon>Moraxellales</taxon>
        <taxon>Moraxellaceae</taxon>
        <taxon>Moraxella</taxon>
    </lineage>
</organism>
<evidence type="ECO:0000313" key="2">
    <source>
        <dbReference type="EMBL" id="STZ02025.1"/>
    </source>
</evidence>
<dbReference type="RefSeq" id="WP_079326185.1">
    <property type="nucleotide sequence ID" value="NZ_MXAP01000097.1"/>
</dbReference>
<keyword evidence="3" id="KW-1185">Reference proteome</keyword>
<evidence type="ECO:0000313" key="3">
    <source>
        <dbReference type="Proteomes" id="UP000190777"/>
    </source>
</evidence>
<evidence type="ECO:0000313" key="4">
    <source>
        <dbReference type="Proteomes" id="UP000254618"/>
    </source>
</evidence>
<gene>
    <name evidence="1" type="ORF">B5J93_09560</name>
    <name evidence="2" type="ORF">NCTC11012_00248</name>
</gene>
<dbReference type="Proteomes" id="UP000254618">
    <property type="component" value="Unassembled WGS sequence"/>
</dbReference>
<sequence length="326" mass="35810">MDKIQQMKLRLAPIAGVMQAKVGDAFNLDALAKLFVQVESYNAMTPQMTEAMSYAKFIPVKNNFGGVVGTSHVLQRKQGVGRGKAFAGTGGDIPLAEVIYDEVSLNIKAGAIGYQFSVMEVATALAMGVSLEADKIAAARLGFEKHMSDIAWLGEPETGLKGFYNQTGVAKTAKTIDFATANHTQILDFFNTVIYDALDTADETGIDIDTIILPTSVSRVLSSRVLSEHNPMTVLDFVKKNNEAVLEGRTMNIVSNKRGNGVGDTKADRIVAYRKDPSCLEMRIPQELQFQPTQAKDLDLYTPGSYLYQGVWLKRIDSMRYYDVKK</sequence>
<dbReference type="Pfam" id="PF09950">
    <property type="entry name" value="Major_capside"/>
    <property type="match status" value="1"/>
</dbReference>
<dbReference type="Proteomes" id="UP000190777">
    <property type="component" value="Unassembled WGS sequence"/>
</dbReference>
<protein>
    <submittedName>
        <fullName evidence="2">Uncharacterized protein conserved in bacteria</fullName>
    </submittedName>
</protein>
<dbReference type="AlphaFoldDB" id="A0A378QMF7"/>
<reference evidence="1 3" key="1">
    <citation type="submission" date="2017-03" db="EMBL/GenBank/DDBJ databases">
        <title>Draft genome sequence of Moraxella equi CCUG 4950T type strain.</title>
        <authorList>
            <person name="Salva-Serra F."/>
            <person name="Engstrom-Jakobsson H."/>
            <person name="Thorell K."/>
            <person name="Jaen-Luchoro D."/>
            <person name="Gonzales-Siles L."/>
            <person name="Karlsson R."/>
            <person name="Yazdan S."/>
            <person name="Boulund F."/>
            <person name="Johnning A."/>
            <person name="Engstrand L."/>
            <person name="Kristiansson E."/>
            <person name="Moore E."/>
        </authorList>
    </citation>
    <scope>NUCLEOTIDE SEQUENCE [LARGE SCALE GENOMIC DNA]</scope>
    <source>
        <strain evidence="1 3">CCUG 4950</strain>
    </source>
</reference>
<reference evidence="2 4" key="2">
    <citation type="submission" date="2018-06" db="EMBL/GenBank/DDBJ databases">
        <authorList>
            <consortium name="Pathogen Informatics"/>
            <person name="Doyle S."/>
        </authorList>
    </citation>
    <scope>NUCLEOTIDE SEQUENCE [LARGE SCALE GENOMIC DNA]</scope>
    <source>
        <strain evidence="2 4">NCTC11012</strain>
    </source>
</reference>
<name>A0A378QMF7_9GAMM</name>
<dbReference type="EMBL" id="UGQF01000001">
    <property type="protein sequence ID" value="STZ02025.1"/>
    <property type="molecule type" value="Genomic_DNA"/>
</dbReference>
<dbReference type="PIRSF" id="PIRSF029202">
    <property type="entry name" value="UCP029202"/>
    <property type="match status" value="1"/>
</dbReference>
<accession>A0A378QMF7</accession>
<dbReference type="EMBL" id="MXAP01000097">
    <property type="protein sequence ID" value="OPH36295.1"/>
    <property type="molecule type" value="Genomic_DNA"/>
</dbReference>
<dbReference type="InterPro" id="IPR020049">
    <property type="entry name" value="Major_capsid-like"/>
</dbReference>